<protein>
    <submittedName>
        <fullName evidence="3">Helix-turn-helix domain-containing protein</fullName>
    </submittedName>
</protein>
<feature type="compositionally biased region" description="Acidic residues" evidence="1">
    <location>
        <begin position="126"/>
        <end position="136"/>
    </location>
</feature>
<dbReference type="Proteomes" id="UP001164959">
    <property type="component" value="Chromosome"/>
</dbReference>
<name>A0ABY6PH12_9ACTN</name>
<dbReference type="PROSITE" id="PS50943">
    <property type="entry name" value="HTH_CROC1"/>
    <property type="match status" value="1"/>
</dbReference>
<evidence type="ECO:0000313" key="4">
    <source>
        <dbReference type="Proteomes" id="UP001164959"/>
    </source>
</evidence>
<accession>A0ABY6PH12</accession>
<dbReference type="EMBL" id="CP110636">
    <property type="protein sequence ID" value="UZJ33174.1"/>
    <property type="molecule type" value="Genomic_DNA"/>
</dbReference>
<feature type="compositionally biased region" description="Polar residues" evidence="1">
    <location>
        <begin position="158"/>
        <end position="169"/>
    </location>
</feature>
<reference evidence="3" key="1">
    <citation type="submission" date="2022-11" db="EMBL/GenBank/DDBJ databases">
        <title>Identification and genomic analyses of a novel endophytic actinobacterium Streptomyces endophytica sp. nov. with potential for biocontrol of Yam anthracnose.</title>
        <authorList>
            <person name="Huang X."/>
        </authorList>
    </citation>
    <scope>NUCLEOTIDE SEQUENCE</scope>
    <source>
        <strain evidence="3">HNM0140</strain>
    </source>
</reference>
<dbReference type="Pfam" id="PF13560">
    <property type="entry name" value="HTH_31"/>
    <property type="match status" value="1"/>
</dbReference>
<gene>
    <name evidence="3" type="ORF">OJ254_26440</name>
</gene>
<dbReference type="CDD" id="cd00093">
    <property type="entry name" value="HTH_XRE"/>
    <property type="match status" value="1"/>
</dbReference>
<dbReference type="Gene3D" id="1.10.260.40">
    <property type="entry name" value="lambda repressor-like DNA-binding domains"/>
    <property type="match status" value="1"/>
</dbReference>
<dbReference type="SMART" id="SM00530">
    <property type="entry name" value="HTH_XRE"/>
    <property type="match status" value="1"/>
</dbReference>
<evidence type="ECO:0000256" key="1">
    <source>
        <dbReference type="SAM" id="MobiDB-lite"/>
    </source>
</evidence>
<dbReference type="InterPro" id="IPR010982">
    <property type="entry name" value="Lambda_DNA-bd_dom_sf"/>
</dbReference>
<keyword evidence="4" id="KW-1185">Reference proteome</keyword>
<feature type="domain" description="HTH cro/C1-type" evidence="2">
    <location>
        <begin position="25"/>
        <end position="76"/>
    </location>
</feature>
<dbReference type="InterPro" id="IPR001387">
    <property type="entry name" value="Cro/C1-type_HTH"/>
</dbReference>
<evidence type="ECO:0000259" key="2">
    <source>
        <dbReference type="PROSITE" id="PS50943"/>
    </source>
</evidence>
<proteinExistence type="predicted"/>
<dbReference type="RefSeq" id="WP_265364374.1">
    <property type="nucleotide sequence ID" value="NZ_CP110636.1"/>
</dbReference>
<dbReference type="SUPFAM" id="SSF47413">
    <property type="entry name" value="lambda repressor-like DNA-binding domains"/>
    <property type="match status" value="1"/>
</dbReference>
<feature type="compositionally biased region" description="Polar residues" evidence="1">
    <location>
        <begin position="102"/>
        <end position="117"/>
    </location>
</feature>
<organism evidence="3 4">
    <name type="scientific">Streptomyces endophytica</name>
    <dbReference type="NCBI Taxonomy" id="2991496"/>
    <lineage>
        <taxon>Bacteria</taxon>
        <taxon>Bacillati</taxon>
        <taxon>Actinomycetota</taxon>
        <taxon>Actinomycetes</taxon>
        <taxon>Kitasatosporales</taxon>
        <taxon>Streptomycetaceae</taxon>
        <taxon>Streptomyces</taxon>
    </lineage>
</organism>
<feature type="region of interest" description="Disordered" evidence="1">
    <location>
        <begin position="88"/>
        <end position="169"/>
    </location>
</feature>
<evidence type="ECO:0000313" key="3">
    <source>
        <dbReference type="EMBL" id="UZJ33174.1"/>
    </source>
</evidence>
<sequence>MDEQQQHTGMELASAAFAAEVTLQREAHGLSKRGLARAMGFDPSYISHIESGRHAPTEEFARLAEQILNAGDAIWRCWRDYHAARTLARPPRQLPPLVSPTAVATSATRSSEGSSQEQEPRRSTESPEDDVSDDSSDASRNSGSTPARIDLRGATGVQVGNGNTQHFAF</sequence>